<reference evidence="3 4" key="1">
    <citation type="submission" date="2019-03" db="EMBL/GenBank/DDBJ databases">
        <authorList>
            <person name="Jensen L."/>
            <person name="Storgaard J."/>
            <person name="Sulaj E."/>
            <person name="Schramm A."/>
            <person name="Marshall I.P.G."/>
        </authorList>
    </citation>
    <scope>NUCLEOTIDE SEQUENCE [LARGE SCALE GENOMIC DNA]</scope>
    <source>
        <strain evidence="3 4">2017H2G3</strain>
    </source>
</reference>
<organism evidence="3 4">
    <name type="scientific">Cytobacillus praedii</name>
    <dbReference type="NCBI Taxonomy" id="1742358"/>
    <lineage>
        <taxon>Bacteria</taxon>
        <taxon>Bacillati</taxon>
        <taxon>Bacillota</taxon>
        <taxon>Bacilli</taxon>
        <taxon>Bacillales</taxon>
        <taxon>Bacillaceae</taxon>
        <taxon>Cytobacillus</taxon>
    </lineage>
</organism>
<dbReference type="RefSeq" id="WP_131237366.1">
    <property type="nucleotide sequence ID" value="NZ_SJTH01000016.1"/>
</dbReference>
<feature type="transmembrane region" description="Helical" evidence="1">
    <location>
        <begin position="15"/>
        <end position="46"/>
    </location>
</feature>
<keyword evidence="4" id="KW-1185">Reference proteome</keyword>
<evidence type="ECO:0000313" key="3">
    <source>
        <dbReference type="EMBL" id="TCJ03543.1"/>
    </source>
</evidence>
<dbReference type="EMBL" id="SJTH01000016">
    <property type="protein sequence ID" value="TCJ03543.1"/>
    <property type="molecule type" value="Genomic_DNA"/>
</dbReference>
<keyword evidence="3" id="KW-0645">Protease</keyword>
<keyword evidence="1" id="KW-0812">Transmembrane</keyword>
<dbReference type="Proteomes" id="UP000293846">
    <property type="component" value="Unassembled WGS sequence"/>
</dbReference>
<feature type="transmembrane region" description="Helical" evidence="1">
    <location>
        <begin position="164"/>
        <end position="182"/>
    </location>
</feature>
<keyword evidence="3" id="KW-0378">Hydrolase</keyword>
<feature type="transmembrane region" description="Helical" evidence="1">
    <location>
        <begin position="250"/>
        <end position="269"/>
    </location>
</feature>
<dbReference type="AlphaFoldDB" id="A0A4R1B188"/>
<dbReference type="InterPro" id="IPR003675">
    <property type="entry name" value="Rce1/LyrA-like_dom"/>
</dbReference>
<evidence type="ECO:0000256" key="1">
    <source>
        <dbReference type="SAM" id="Phobius"/>
    </source>
</evidence>
<dbReference type="STRING" id="1742358.GCA_001439605_05180"/>
<dbReference type="OrthoDB" id="8754470at2"/>
<feature type="transmembrane region" description="Helical" evidence="1">
    <location>
        <begin position="203"/>
        <end position="230"/>
    </location>
</feature>
<dbReference type="GO" id="GO:0006508">
    <property type="term" value="P:proteolysis"/>
    <property type="evidence" value="ECO:0007669"/>
    <property type="project" value="UniProtKB-KW"/>
</dbReference>
<keyword evidence="1" id="KW-1133">Transmembrane helix</keyword>
<evidence type="ECO:0000259" key="2">
    <source>
        <dbReference type="Pfam" id="PF02517"/>
    </source>
</evidence>
<feature type="domain" description="CAAX prenyl protease 2/Lysostaphin resistance protein A-like" evidence="2">
    <location>
        <begin position="168"/>
        <end position="258"/>
    </location>
</feature>
<name>A0A4R1B188_9BACI</name>
<evidence type="ECO:0000313" key="4">
    <source>
        <dbReference type="Proteomes" id="UP000293846"/>
    </source>
</evidence>
<feature type="transmembrane region" description="Helical" evidence="1">
    <location>
        <begin position="83"/>
        <end position="104"/>
    </location>
</feature>
<dbReference type="GO" id="GO:0004175">
    <property type="term" value="F:endopeptidase activity"/>
    <property type="evidence" value="ECO:0007669"/>
    <property type="project" value="UniProtKB-ARBA"/>
</dbReference>
<proteinExistence type="predicted"/>
<sequence>MISGKHKMILPYFQLFLFVIIIVIVQFKLFTIAFTLLLASILYLAIFAKQKRVFLWSLAAYILGHFCYLFGDRLIDNLPYHVNILMVLSRFLILFPIIFMLYVAKKFGETPILYWKWSNWKAKISFPFIWHGFHFISIKGFLLIALSINIAIFLPFIVHENPSFNFPLLLFLLSFSIINGILEEILWRGIVLTRMVNLAGEKAALLFSGLGFGLSHLILGYSIPVCFGFAIGGFFYAGITIRSGSIFPAVIWHIVFNCLLILSSLIPFIE</sequence>
<comment type="caution">
    <text evidence="3">The sequence shown here is derived from an EMBL/GenBank/DDBJ whole genome shotgun (WGS) entry which is preliminary data.</text>
</comment>
<dbReference type="GO" id="GO:0080120">
    <property type="term" value="P:CAAX-box protein maturation"/>
    <property type="evidence" value="ECO:0007669"/>
    <property type="project" value="UniProtKB-ARBA"/>
</dbReference>
<keyword evidence="3" id="KW-0482">Metalloprotease</keyword>
<accession>A0A4R1B188</accession>
<keyword evidence="1" id="KW-0472">Membrane</keyword>
<gene>
    <name evidence="3" type="ORF">E0Y62_14075</name>
</gene>
<dbReference type="Pfam" id="PF02517">
    <property type="entry name" value="Rce1-like"/>
    <property type="match status" value="1"/>
</dbReference>
<protein>
    <submittedName>
        <fullName evidence="3">CPBP family intramembrane metalloprotease</fullName>
    </submittedName>
</protein>
<feature type="transmembrane region" description="Helical" evidence="1">
    <location>
        <begin position="125"/>
        <end position="158"/>
    </location>
</feature>
<dbReference type="GO" id="GO:0008237">
    <property type="term" value="F:metallopeptidase activity"/>
    <property type="evidence" value="ECO:0007669"/>
    <property type="project" value="UniProtKB-KW"/>
</dbReference>
<feature type="transmembrane region" description="Helical" evidence="1">
    <location>
        <begin position="53"/>
        <end position="71"/>
    </location>
</feature>